<dbReference type="CDD" id="cd09274">
    <property type="entry name" value="RNase_HI_RT_Ty3"/>
    <property type="match status" value="1"/>
</dbReference>
<evidence type="ECO:0000313" key="9">
    <source>
        <dbReference type="EMBL" id="GBO09382.1"/>
    </source>
</evidence>
<evidence type="ECO:0000256" key="4">
    <source>
        <dbReference type="ARBA" id="ARBA00022759"/>
    </source>
</evidence>
<dbReference type="EMBL" id="BGPR01034836">
    <property type="protein sequence ID" value="GBO09382.1"/>
    <property type="molecule type" value="Genomic_DNA"/>
</dbReference>
<proteinExistence type="predicted"/>
<name>A0A4Y2U9R8_ARAVE</name>
<evidence type="ECO:0000313" key="8">
    <source>
        <dbReference type="EMBL" id="GBN96659.1"/>
    </source>
</evidence>
<evidence type="ECO:0000256" key="1">
    <source>
        <dbReference type="ARBA" id="ARBA00022679"/>
    </source>
</evidence>
<gene>
    <name evidence="8" type="ORF">AVEN_25221_1</name>
    <name evidence="9" type="ORF">AVEN_36687_1</name>
</gene>
<evidence type="ECO:0000259" key="7">
    <source>
        <dbReference type="Pfam" id="PF17917"/>
    </source>
</evidence>
<evidence type="ECO:0000256" key="2">
    <source>
        <dbReference type="ARBA" id="ARBA00022695"/>
    </source>
</evidence>
<evidence type="ECO:0000256" key="6">
    <source>
        <dbReference type="ARBA" id="ARBA00022918"/>
    </source>
</evidence>
<dbReference type="InterPro" id="IPR043502">
    <property type="entry name" value="DNA/RNA_pol_sf"/>
</dbReference>
<keyword evidence="5" id="KW-0378">Hydrolase</keyword>
<dbReference type="SUPFAM" id="SSF56672">
    <property type="entry name" value="DNA/RNA polymerases"/>
    <property type="match status" value="1"/>
</dbReference>
<dbReference type="GO" id="GO:0016787">
    <property type="term" value="F:hydrolase activity"/>
    <property type="evidence" value="ECO:0007669"/>
    <property type="project" value="UniProtKB-KW"/>
</dbReference>
<feature type="domain" description="Reverse transcriptase RNase H-like" evidence="7">
    <location>
        <begin position="3"/>
        <end position="94"/>
    </location>
</feature>
<dbReference type="InterPro" id="IPR041373">
    <property type="entry name" value="RT_RNaseH"/>
</dbReference>
<accession>A0A4Y2U9R8</accession>
<sequence length="106" mass="13028">MFSNEGIGAVLSQYIRNEEPIIRYFSKRFGKPERNYCFTRKELLAIVKSIEHFHHHFYGWKFLLWTDHAFLRFLLKFKEPEGQIARWIQRLQDYDFDIQPRKGFIK</sequence>
<dbReference type="PANTHER" id="PTHR37984">
    <property type="entry name" value="PROTEIN CBG26694"/>
    <property type="match status" value="1"/>
</dbReference>
<dbReference type="AlphaFoldDB" id="A0A4Y2U9R8"/>
<dbReference type="OrthoDB" id="6428871at2759"/>
<dbReference type="PANTHER" id="PTHR37984:SF5">
    <property type="entry name" value="PROTEIN NYNRIN-LIKE"/>
    <property type="match status" value="1"/>
</dbReference>
<evidence type="ECO:0000313" key="10">
    <source>
        <dbReference type="Proteomes" id="UP000499080"/>
    </source>
</evidence>
<dbReference type="GO" id="GO:0004519">
    <property type="term" value="F:endonuclease activity"/>
    <property type="evidence" value="ECO:0007669"/>
    <property type="project" value="UniProtKB-KW"/>
</dbReference>
<dbReference type="Proteomes" id="UP000499080">
    <property type="component" value="Unassembled WGS sequence"/>
</dbReference>
<dbReference type="Pfam" id="PF17917">
    <property type="entry name" value="RT_RNaseH"/>
    <property type="match status" value="1"/>
</dbReference>
<organism evidence="9 10">
    <name type="scientific">Araneus ventricosus</name>
    <name type="common">Orbweaver spider</name>
    <name type="synonym">Epeira ventricosa</name>
    <dbReference type="NCBI Taxonomy" id="182803"/>
    <lineage>
        <taxon>Eukaryota</taxon>
        <taxon>Metazoa</taxon>
        <taxon>Ecdysozoa</taxon>
        <taxon>Arthropoda</taxon>
        <taxon>Chelicerata</taxon>
        <taxon>Arachnida</taxon>
        <taxon>Araneae</taxon>
        <taxon>Araneomorphae</taxon>
        <taxon>Entelegynae</taxon>
        <taxon>Araneoidea</taxon>
        <taxon>Araneidae</taxon>
        <taxon>Araneus</taxon>
    </lineage>
</organism>
<keyword evidence="2" id="KW-0548">Nucleotidyltransferase</keyword>
<keyword evidence="6" id="KW-0695">RNA-directed DNA polymerase</keyword>
<keyword evidence="3" id="KW-0540">Nuclease</keyword>
<evidence type="ECO:0000256" key="5">
    <source>
        <dbReference type="ARBA" id="ARBA00022801"/>
    </source>
</evidence>
<keyword evidence="1" id="KW-0808">Transferase</keyword>
<keyword evidence="10" id="KW-1185">Reference proteome</keyword>
<dbReference type="InterPro" id="IPR050951">
    <property type="entry name" value="Retrovirus_Pol_polyprotein"/>
</dbReference>
<keyword evidence="4" id="KW-0255">Endonuclease</keyword>
<evidence type="ECO:0000256" key="3">
    <source>
        <dbReference type="ARBA" id="ARBA00022722"/>
    </source>
</evidence>
<comment type="caution">
    <text evidence="9">The sequence shown here is derived from an EMBL/GenBank/DDBJ whole genome shotgun (WGS) entry which is preliminary data.</text>
</comment>
<dbReference type="GO" id="GO:0003964">
    <property type="term" value="F:RNA-directed DNA polymerase activity"/>
    <property type="evidence" value="ECO:0007669"/>
    <property type="project" value="UniProtKB-KW"/>
</dbReference>
<protein>
    <recommendedName>
        <fullName evidence="7">Reverse transcriptase RNase H-like domain-containing protein</fullName>
    </recommendedName>
</protein>
<dbReference type="EMBL" id="BGPR01026702">
    <property type="protein sequence ID" value="GBN96659.1"/>
    <property type="molecule type" value="Genomic_DNA"/>
</dbReference>
<reference evidence="9 10" key="1">
    <citation type="journal article" date="2019" name="Sci. Rep.">
        <title>Orb-weaving spider Araneus ventricosus genome elucidates the spidroin gene catalogue.</title>
        <authorList>
            <person name="Kono N."/>
            <person name="Nakamura H."/>
            <person name="Ohtoshi R."/>
            <person name="Moran D.A.P."/>
            <person name="Shinohara A."/>
            <person name="Yoshida Y."/>
            <person name="Fujiwara M."/>
            <person name="Mori M."/>
            <person name="Tomita M."/>
            <person name="Arakawa K."/>
        </authorList>
    </citation>
    <scope>NUCLEOTIDE SEQUENCE [LARGE SCALE GENOMIC DNA]</scope>
</reference>